<evidence type="ECO:0000313" key="3">
    <source>
        <dbReference type="Proteomes" id="UP001220022"/>
    </source>
</evidence>
<sequence length="223" mass="23840">MNPTRHPRRAGRPRRPGAARILRIRYAAVGVVLALTWMGEGNEPAWGHALRAVLILLIVPPALLLSDRRLTRAVYESAHPRWPIARLITVRTAIISAAFGAAYLLGCLVDPHAAHSVVFLGVRLLLVLLTIPLQIRAAHRMRASEVHPSTDPVVSAPRLIGAKLALIAAALLAQTLLGHYTPNASAMVAAAIALTAAIVGPRIHDWLLITPTTPKNAPSRAAA</sequence>
<feature type="transmembrane region" description="Helical" evidence="1">
    <location>
        <begin position="45"/>
        <end position="66"/>
    </location>
</feature>
<keyword evidence="1" id="KW-1133">Transmembrane helix</keyword>
<accession>A0ABT5YUC7</accession>
<comment type="caution">
    <text evidence="2">The sequence shown here is derived from an EMBL/GenBank/DDBJ whole genome shotgun (WGS) entry which is preliminary data.</text>
</comment>
<feature type="transmembrane region" description="Helical" evidence="1">
    <location>
        <begin position="21"/>
        <end position="39"/>
    </location>
</feature>
<keyword evidence="1" id="KW-0812">Transmembrane</keyword>
<organism evidence="2 3">
    <name type="scientific">Streptantibioticus ferralitis</name>
    <dbReference type="NCBI Taxonomy" id="236510"/>
    <lineage>
        <taxon>Bacteria</taxon>
        <taxon>Bacillati</taxon>
        <taxon>Actinomycetota</taxon>
        <taxon>Actinomycetes</taxon>
        <taxon>Kitasatosporales</taxon>
        <taxon>Streptomycetaceae</taxon>
        <taxon>Streptantibioticus</taxon>
    </lineage>
</organism>
<keyword evidence="3" id="KW-1185">Reference proteome</keyword>
<feature type="transmembrane region" description="Helical" evidence="1">
    <location>
        <begin position="87"/>
        <end position="106"/>
    </location>
</feature>
<keyword evidence="1" id="KW-0472">Membrane</keyword>
<dbReference type="RefSeq" id="WP_275809092.1">
    <property type="nucleotide sequence ID" value="NZ_BAAANM010000012.1"/>
</dbReference>
<feature type="transmembrane region" description="Helical" evidence="1">
    <location>
        <begin position="112"/>
        <end position="135"/>
    </location>
</feature>
<dbReference type="Proteomes" id="UP001220022">
    <property type="component" value="Unassembled WGS sequence"/>
</dbReference>
<gene>
    <name evidence="2" type="ORF">P2L57_05600</name>
</gene>
<evidence type="ECO:0000313" key="2">
    <source>
        <dbReference type="EMBL" id="MDF2255218.1"/>
    </source>
</evidence>
<protein>
    <submittedName>
        <fullName evidence="2">Uncharacterized protein</fullName>
    </submittedName>
</protein>
<reference evidence="2 3" key="1">
    <citation type="submission" date="2023-03" db="EMBL/GenBank/DDBJ databases">
        <title>Draft genome sequence of type strain Streptomyces ferralitis JCM 14344.</title>
        <authorList>
            <person name="Klaysubun C."/>
            <person name="Duangmal K."/>
        </authorList>
    </citation>
    <scope>NUCLEOTIDE SEQUENCE [LARGE SCALE GENOMIC DNA]</scope>
    <source>
        <strain evidence="2 3">JCM 14344</strain>
    </source>
</reference>
<dbReference type="EMBL" id="JARHTQ010000002">
    <property type="protein sequence ID" value="MDF2255218.1"/>
    <property type="molecule type" value="Genomic_DNA"/>
</dbReference>
<name>A0ABT5YUC7_9ACTN</name>
<evidence type="ECO:0000256" key="1">
    <source>
        <dbReference type="SAM" id="Phobius"/>
    </source>
</evidence>
<proteinExistence type="predicted"/>